<dbReference type="GO" id="GO:0016740">
    <property type="term" value="F:transferase activity"/>
    <property type="evidence" value="ECO:0007669"/>
    <property type="project" value="UniProtKB-KW"/>
</dbReference>
<dbReference type="SUPFAM" id="SSF57850">
    <property type="entry name" value="RING/U-box"/>
    <property type="match status" value="1"/>
</dbReference>
<evidence type="ECO:0000256" key="5">
    <source>
        <dbReference type="ARBA" id="ARBA00022771"/>
    </source>
</evidence>
<keyword evidence="6" id="KW-0833">Ubl conjugation pathway</keyword>
<accession>A0A9P9A757</accession>
<feature type="compositionally biased region" description="Basic residues" evidence="8">
    <location>
        <begin position="510"/>
        <end position="534"/>
    </location>
</feature>
<dbReference type="AlphaFoldDB" id="A0A9P9A757"/>
<evidence type="ECO:0000256" key="2">
    <source>
        <dbReference type="ARBA" id="ARBA00022679"/>
    </source>
</evidence>
<dbReference type="EMBL" id="JAGSXJ010000026">
    <property type="protein sequence ID" value="KAH6673991.1"/>
    <property type="molecule type" value="Genomic_DNA"/>
</dbReference>
<dbReference type="InterPro" id="IPR047544">
    <property type="entry name" value="RING-HC_RBR_RNF216"/>
</dbReference>
<dbReference type="Proteomes" id="UP000770015">
    <property type="component" value="Unassembled WGS sequence"/>
</dbReference>
<evidence type="ECO:0000256" key="7">
    <source>
        <dbReference type="ARBA" id="ARBA00022833"/>
    </source>
</evidence>
<keyword evidence="11" id="KW-1185">Reference proteome</keyword>
<evidence type="ECO:0000256" key="3">
    <source>
        <dbReference type="ARBA" id="ARBA00022723"/>
    </source>
</evidence>
<gene>
    <name evidence="10" type="ORF">F5X68DRAFT_41181</name>
</gene>
<keyword evidence="5" id="KW-0863">Zinc-finger</keyword>
<dbReference type="PANTHER" id="PTHR22770">
    <property type="entry name" value="UBIQUITIN CONJUGATING ENZYME 7 INTERACTING PROTEIN-RELATED"/>
    <property type="match status" value="1"/>
</dbReference>
<organism evidence="10 11">
    <name type="scientific">Plectosphaerella plurivora</name>
    <dbReference type="NCBI Taxonomy" id="936078"/>
    <lineage>
        <taxon>Eukaryota</taxon>
        <taxon>Fungi</taxon>
        <taxon>Dikarya</taxon>
        <taxon>Ascomycota</taxon>
        <taxon>Pezizomycotina</taxon>
        <taxon>Sordariomycetes</taxon>
        <taxon>Hypocreomycetidae</taxon>
        <taxon>Glomerellales</taxon>
        <taxon>Plectosphaerellaceae</taxon>
        <taxon>Plectosphaerella</taxon>
    </lineage>
</organism>
<evidence type="ECO:0000256" key="4">
    <source>
        <dbReference type="ARBA" id="ARBA00022737"/>
    </source>
</evidence>
<comment type="caution">
    <text evidence="10">The sequence shown here is derived from an EMBL/GenBank/DDBJ whole genome shotgun (WGS) entry which is preliminary data.</text>
</comment>
<keyword evidence="4" id="KW-0677">Repeat</keyword>
<evidence type="ECO:0000313" key="10">
    <source>
        <dbReference type="EMBL" id="KAH6673991.1"/>
    </source>
</evidence>
<dbReference type="CDD" id="cd20353">
    <property type="entry name" value="Rcat_RBR_RNF216"/>
    <property type="match status" value="1"/>
</dbReference>
<dbReference type="InterPro" id="IPR047546">
    <property type="entry name" value="Rcat_RBR_RNF216"/>
</dbReference>
<dbReference type="PROSITE" id="PS51873">
    <property type="entry name" value="TRIAD"/>
    <property type="match status" value="1"/>
</dbReference>
<evidence type="ECO:0000313" key="11">
    <source>
        <dbReference type="Proteomes" id="UP000770015"/>
    </source>
</evidence>
<sequence length="746" mass="82883">MLEYINLIDSDDELEVEMPPEPDACRATLRAVFPDMCPVFLEKIATLNKLDAGQAVDYVLDLPSYDKAPLGNKRKRSPTPKHPTPPPQDEVAKLSAIYDAPHRRLEPKGATYCSYAKKLLSHEFPRVKVDDIKGLMTENGNVLFATHRALVEIQEDWQAGRSARIGMKKTLTAPNPKYDQQTIQVTIRKESDPIKIELLQELVASRAALDFRNKACERERRELDAEEGKMSRARAAGNLAECECCCSEFIIDDMVSCNGDLVHFFCVDCARTNAEHVVGMTRHELKCMSTDGCSGGFSVSQRRRFLDDKLTAALDRIECEAVLCLAGLDDLERCPFCPFAAEYPSIEEDKEFRCGSDKCGIVSCRLCKQETHVPKSCEEVSKEKGMSARRQIEEAMSAAMIRKCNKCSTPFIKELGCNKMTCTRAACGNVQCYVCSKSCAYDHFDDVNRGGKKGNCPLFDDLEKRHEEEVEKAREVAQKKLAAEEPNINQEHLRINMSGVVAQDDERRKAAAKARAHHPPPHHAHHPPPHHGRAALRQVPAPVPALGPVQMQQELARHEAHVRMALEQRAQAPPPRRAPIQARQHPDRRHPARQPRYAAQPLAAQPQGMGDRNRGMPAVPAMPEVPAVQPFQQFLQMQQLPEPGAHLDLPVVGVSPFDMEIQNWNNQVQPWDGPYLNRHPPGHREPQGIPAGFAGADFPYFYDAHQAQAAPVAGLAPAADPGMGNPHAMAPNPVPGGGQWAPMPPY</sequence>
<feature type="region of interest" description="Disordered" evidence="8">
    <location>
        <begin position="69"/>
        <end position="90"/>
    </location>
</feature>
<dbReference type="InterPro" id="IPR051628">
    <property type="entry name" value="LUBAC_E3_Ligases"/>
</dbReference>
<keyword evidence="7" id="KW-0862">Zinc</keyword>
<keyword evidence="3" id="KW-0479">Metal-binding</keyword>
<feature type="domain" description="RING-type" evidence="9">
    <location>
        <begin position="238"/>
        <end position="460"/>
    </location>
</feature>
<dbReference type="Pfam" id="PF26200">
    <property type="entry name" value="Rcat_RNF216"/>
    <property type="match status" value="1"/>
</dbReference>
<proteinExistence type="predicted"/>
<dbReference type="CDD" id="cd16630">
    <property type="entry name" value="RING-HC_RBR_RNF216"/>
    <property type="match status" value="1"/>
</dbReference>
<reference evidence="10" key="1">
    <citation type="journal article" date="2021" name="Nat. Commun.">
        <title>Genetic determinants of endophytism in the Arabidopsis root mycobiome.</title>
        <authorList>
            <person name="Mesny F."/>
            <person name="Miyauchi S."/>
            <person name="Thiergart T."/>
            <person name="Pickel B."/>
            <person name="Atanasova L."/>
            <person name="Karlsson M."/>
            <person name="Huettel B."/>
            <person name="Barry K.W."/>
            <person name="Haridas S."/>
            <person name="Chen C."/>
            <person name="Bauer D."/>
            <person name="Andreopoulos W."/>
            <person name="Pangilinan J."/>
            <person name="LaButti K."/>
            <person name="Riley R."/>
            <person name="Lipzen A."/>
            <person name="Clum A."/>
            <person name="Drula E."/>
            <person name="Henrissat B."/>
            <person name="Kohler A."/>
            <person name="Grigoriev I.V."/>
            <person name="Martin F.M."/>
            <person name="Hacquard S."/>
        </authorList>
    </citation>
    <scope>NUCLEOTIDE SEQUENCE</scope>
    <source>
        <strain evidence="10">MPI-SDFR-AT-0117</strain>
    </source>
</reference>
<evidence type="ECO:0000256" key="6">
    <source>
        <dbReference type="ARBA" id="ARBA00022786"/>
    </source>
</evidence>
<evidence type="ECO:0000259" key="9">
    <source>
        <dbReference type="PROSITE" id="PS51873"/>
    </source>
</evidence>
<dbReference type="InterPro" id="IPR047545">
    <property type="entry name" value="BRcat_RBR_RNF216"/>
</dbReference>
<name>A0A9P9A757_9PEZI</name>
<dbReference type="OrthoDB" id="10009520at2759"/>
<dbReference type="InterPro" id="IPR044066">
    <property type="entry name" value="TRIAD_supradom"/>
</dbReference>
<dbReference type="PANTHER" id="PTHR22770:SF47">
    <property type="entry name" value="E3 UBIQUITIN-PROTEIN LIGASE RNF216"/>
    <property type="match status" value="1"/>
</dbReference>
<feature type="region of interest" description="Disordered" evidence="8">
    <location>
        <begin position="503"/>
        <end position="535"/>
    </location>
</feature>
<protein>
    <recommendedName>
        <fullName evidence="9">RING-type domain-containing protein</fullName>
    </recommendedName>
</protein>
<evidence type="ECO:0000256" key="8">
    <source>
        <dbReference type="SAM" id="MobiDB-lite"/>
    </source>
</evidence>
<evidence type="ECO:0000256" key="1">
    <source>
        <dbReference type="ARBA" id="ARBA00004906"/>
    </source>
</evidence>
<dbReference type="CDD" id="cd20339">
    <property type="entry name" value="BRcat_RBR_RNF216"/>
    <property type="match status" value="1"/>
</dbReference>
<feature type="region of interest" description="Disordered" evidence="8">
    <location>
        <begin position="568"/>
        <end position="596"/>
    </location>
</feature>
<dbReference type="Gene3D" id="1.20.120.1750">
    <property type="match status" value="1"/>
</dbReference>
<keyword evidence="2" id="KW-0808">Transferase</keyword>
<dbReference type="GO" id="GO:0008270">
    <property type="term" value="F:zinc ion binding"/>
    <property type="evidence" value="ECO:0007669"/>
    <property type="project" value="UniProtKB-KW"/>
</dbReference>
<comment type="pathway">
    <text evidence="1">Protein modification; protein ubiquitination.</text>
</comment>